<feature type="transmembrane region" description="Helical" evidence="2">
    <location>
        <begin position="50"/>
        <end position="70"/>
    </location>
</feature>
<dbReference type="GO" id="GO:0015297">
    <property type="term" value="F:antiporter activity"/>
    <property type="evidence" value="ECO:0007669"/>
    <property type="project" value="InterPro"/>
</dbReference>
<keyword evidence="2" id="KW-0472">Membrane</keyword>
<feature type="transmembrane region" description="Helical" evidence="2">
    <location>
        <begin position="318"/>
        <end position="334"/>
    </location>
</feature>
<keyword evidence="2" id="KW-0812">Transmembrane</keyword>
<proteinExistence type="predicted"/>
<dbReference type="EMBL" id="QURB01000002">
    <property type="protein sequence ID" value="RFC54951.1"/>
    <property type="molecule type" value="Genomic_DNA"/>
</dbReference>
<feature type="transmembrane region" description="Helical" evidence="2">
    <location>
        <begin position="419"/>
        <end position="438"/>
    </location>
</feature>
<dbReference type="PANTHER" id="PTHR43298">
    <property type="entry name" value="MULTIDRUG RESISTANCE PROTEIN NORM-RELATED"/>
    <property type="match status" value="1"/>
</dbReference>
<keyword evidence="2" id="KW-1133">Transmembrane helix</keyword>
<dbReference type="OrthoDB" id="9780160at2"/>
<evidence type="ECO:0000313" key="3">
    <source>
        <dbReference type="EMBL" id="RFC54951.1"/>
    </source>
</evidence>
<dbReference type="Pfam" id="PF01554">
    <property type="entry name" value="MatE"/>
    <property type="match status" value="2"/>
</dbReference>
<dbReference type="AlphaFoldDB" id="A0A3E1EZG0"/>
<gene>
    <name evidence="3" type="ORF">DXU93_03780</name>
</gene>
<evidence type="ECO:0000256" key="1">
    <source>
        <dbReference type="ARBA" id="ARBA00022448"/>
    </source>
</evidence>
<protein>
    <submittedName>
        <fullName evidence="3">MATE family efflux transporter</fullName>
    </submittedName>
</protein>
<feature type="transmembrane region" description="Helical" evidence="2">
    <location>
        <begin position="12"/>
        <end position="30"/>
    </location>
</feature>
<accession>A0A3E1EZG0</accession>
<feature type="transmembrane region" description="Helical" evidence="2">
    <location>
        <begin position="157"/>
        <end position="182"/>
    </location>
</feature>
<dbReference type="Proteomes" id="UP000257127">
    <property type="component" value="Unassembled WGS sequence"/>
</dbReference>
<feature type="transmembrane region" description="Helical" evidence="2">
    <location>
        <begin position="235"/>
        <end position="261"/>
    </location>
</feature>
<dbReference type="GO" id="GO:0005886">
    <property type="term" value="C:plasma membrane"/>
    <property type="evidence" value="ECO:0007669"/>
    <property type="project" value="TreeGrafter"/>
</dbReference>
<keyword evidence="1" id="KW-0813">Transport</keyword>
<feature type="transmembrane region" description="Helical" evidence="2">
    <location>
        <begin position="354"/>
        <end position="373"/>
    </location>
</feature>
<dbReference type="PANTHER" id="PTHR43298:SF2">
    <property type="entry name" value="FMN_FAD EXPORTER YEEO-RELATED"/>
    <property type="match status" value="1"/>
</dbReference>
<evidence type="ECO:0000256" key="2">
    <source>
        <dbReference type="SAM" id="Phobius"/>
    </source>
</evidence>
<dbReference type="CDD" id="cd13133">
    <property type="entry name" value="MATE_like_7"/>
    <property type="match status" value="1"/>
</dbReference>
<dbReference type="RefSeq" id="WP_116879930.1">
    <property type="nucleotide sequence ID" value="NZ_QURB01000002.1"/>
</dbReference>
<organism evidence="3 4">
    <name type="scientific">Brumimicrobium aurantiacum</name>
    <dbReference type="NCBI Taxonomy" id="1737063"/>
    <lineage>
        <taxon>Bacteria</taxon>
        <taxon>Pseudomonadati</taxon>
        <taxon>Bacteroidota</taxon>
        <taxon>Flavobacteriia</taxon>
        <taxon>Flavobacteriales</taxon>
        <taxon>Crocinitomicaceae</taxon>
        <taxon>Brumimicrobium</taxon>
    </lineage>
</organism>
<feature type="transmembrane region" description="Helical" evidence="2">
    <location>
        <begin position="277"/>
        <end position="297"/>
    </location>
</feature>
<sequence length="443" mass="50267">MQLSITYKQILKVALPLMLGTFIQSIVMITDASFLSRYSTISFDASGNAGLIYVTLFMGLTGLGDAAQIIMARRIGQAKVKALNATFQSALFVITCFAMVFFLFIQFNIGDLLMDFSKNKILAQEQIDFLSIRSYGFFVGILMLTLNSFFMATGKTWVIMVSTAFFAASNIILDYLLIFGFWNIEPLGVEGAALASVISEGLTTVVLLIFLFTSKERHIYGIFSKFQVTLLSLRNLFQVGLPLLIQGFFALATWTVFFIWIEQMSTYDLTVSQNIRAIYFLAFVPIFGFGATTKTYIAQYMDHKETYIIPKIIRRIQFLTLIFLLAIFHGALLYPETLISIINPEEAYIKDSAYILRLVFGSIIIFGVCTPYFQAINGSGNTRITLLIEIIAMIGYILYAYFTIKVWEWSISAIWTVEYLYFITLGGLSILYLSIFNWRKKEY</sequence>
<name>A0A3E1EZG0_9FLAO</name>
<dbReference type="GO" id="GO:0042910">
    <property type="term" value="F:xenobiotic transmembrane transporter activity"/>
    <property type="evidence" value="ECO:0007669"/>
    <property type="project" value="InterPro"/>
</dbReference>
<reference evidence="3 4" key="1">
    <citation type="submission" date="2018-08" db="EMBL/GenBank/DDBJ databases">
        <title>The draft genome squence of Brumimicrobium sp. N62.</title>
        <authorList>
            <person name="Du Z.-J."/>
            <person name="Luo H.-R."/>
        </authorList>
    </citation>
    <scope>NUCLEOTIDE SEQUENCE [LARGE SCALE GENOMIC DNA]</scope>
    <source>
        <strain evidence="3 4">N62</strain>
    </source>
</reference>
<feature type="transmembrane region" description="Helical" evidence="2">
    <location>
        <begin position="129"/>
        <end position="150"/>
    </location>
</feature>
<dbReference type="InterPro" id="IPR002528">
    <property type="entry name" value="MATE_fam"/>
</dbReference>
<dbReference type="InterPro" id="IPR050222">
    <property type="entry name" value="MATE_MdtK"/>
</dbReference>
<feature type="transmembrane region" description="Helical" evidence="2">
    <location>
        <begin position="194"/>
        <end position="214"/>
    </location>
</feature>
<keyword evidence="4" id="KW-1185">Reference proteome</keyword>
<comment type="caution">
    <text evidence="3">The sequence shown here is derived from an EMBL/GenBank/DDBJ whole genome shotgun (WGS) entry which is preliminary data.</text>
</comment>
<feature type="transmembrane region" description="Helical" evidence="2">
    <location>
        <begin position="90"/>
        <end position="109"/>
    </location>
</feature>
<feature type="transmembrane region" description="Helical" evidence="2">
    <location>
        <begin position="385"/>
        <end position="407"/>
    </location>
</feature>
<evidence type="ECO:0000313" key="4">
    <source>
        <dbReference type="Proteomes" id="UP000257127"/>
    </source>
</evidence>